<protein>
    <submittedName>
        <fullName evidence="1">Uncharacterized protein</fullName>
    </submittedName>
</protein>
<keyword evidence="2" id="KW-1185">Reference proteome</keyword>
<sequence>MNVTNDQLLKFSHSELLDYTIRLRNEIINQNGYIYPFQTSWFDLPLEMREMVIVEMDLKTRCNFSECAKSCEEEVMKSGPKITTISIENEIEIFTFDVSDDFGKSVYFDFEKLEKFNKNLTIVSYGIGFDPTSLTTIVGRQQEIRAKYLNYLFKKYNDSIVRCRILDFNESTTLVGIKLDYLTNLDNFEFRIWPQSLESIYEADIITENKLCQIKTVTLHIRQDDAYKFAFSFKGNRANMEFEENFDSSLFYQFLIRVKNEGKKEKPLITFWYDGRIDNSILNREELGVMNTWEKINSNGTISKGFEFETTTSQKIRVTCNTYKIDVKF</sequence>
<dbReference type="AlphaFoldDB" id="A0A9P1MWK6"/>
<gene>
    <name evidence="1" type="ORF">CAMP_LOCUS5581</name>
</gene>
<reference evidence="1" key="1">
    <citation type="submission" date="2022-11" db="EMBL/GenBank/DDBJ databases">
        <authorList>
            <person name="Kikuchi T."/>
        </authorList>
    </citation>
    <scope>NUCLEOTIDE SEQUENCE</scope>
    <source>
        <strain evidence="1">PS1010</strain>
    </source>
</reference>
<dbReference type="Proteomes" id="UP001152747">
    <property type="component" value="Unassembled WGS sequence"/>
</dbReference>
<accession>A0A9P1MWK6</accession>
<name>A0A9P1MWK6_9PELO</name>
<proteinExistence type="predicted"/>
<organism evidence="1 2">
    <name type="scientific">Caenorhabditis angaria</name>
    <dbReference type="NCBI Taxonomy" id="860376"/>
    <lineage>
        <taxon>Eukaryota</taxon>
        <taxon>Metazoa</taxon>
        <taxon>Ecdysozoa</taxon>
        <taxon>Nematoda</taxon>
        <taxon>Chromadorea</taxon>
        <taxon>Rhabditida</taxon>
        <taxon>Rhabditina</taxon>
        <taxon>Rhabditomorpha</taxon>
        <taxon>Rhabditoidea</taxon>
        <taxon>Rhabditidae</taxon>
        <taxon>Peloderinae</taxon>
        <taxon>Caenorhabditis</taxon>
    </lineage>
</organism>
<evidence type="ECO:0000313" key="1">
    <source>
        <dbReference type="EMBL" id="CAI5442944.1"/>
    </source>
</evidence>
<evidence type="ECO:0000313" key="2">
    <source>
        <dbReference type="Proteomes" id="UP001152747"/>
    </source>
</evidence>
<dbReference type="EMBL" id="CANHGI010000002">
    <property type="protein sequence ID" value="CAI5442944.1"/>
    <property type="molecule type" value="Genomic_DNA"/>
</dbReference>
<comment type="caution">
    <text evidence="1">The sequence shown here is derived from an EMBL/GenBank/DDBJ whole genome shotgun (WGS) entry which is preliminary data.</text>
</comment>